<dbReference type="CDD" id="cd07187">
    <property type="entry name" value="YvcK_like"/>
    <property type="match status" value="1"/>
</dbReference>
<comment type="caution">
    <text evidence="2">The sequence shown here is derived from an EMBL/GenBank/DDBJ whole genome shotgun (WGS) entry which is preliminary data.</text>
</comment>
<evidence type="ECO:0000313" key="2">
    <source>
        <dbReference type="EMBL" id="KAK8867828.1"/>
    </source>
</evidence>
<accession>A0ABR2IT19</accession>
<proteinExistence type="predicted"/>
<dbReference type="InterPro" id="IPR002882">
    <property type="entry name" value="CofD"/>
</dbReference>
<dbReference type="PANTHER" id="PTHR31240">
    <property type="entry name" value="MATERNAL EFFECT EMBRYO ARREST 18"/>
    <property type="match status" value="1"/>
</dbReference>
<protein>
    <submittedName>
        <fullName evidence="2">UPF0052-domain-containing protein</fullName>
    </submittedName>
</protein>
<dbReference type="Proteomes" id="UP001390339">
    <property type="component" value="Unassembled WGS sequence"/>
</dbReference>
<organism evidence="2 3">
    <name type="scientific">Apiospora arundinis</name>
    <dbReference type="NCBI Taxonomy" id="335852"/>
    <lineage>
        <taxon>Eukaryota</taxon>
        <taxon>Fungi</taxon>
        <taxon>Dikarya</taxon>
        <taxon>Ascomycota</taxon>
        <taxon>Pezizomycotina</taxon>
        <taxon>Sordariomycetes</taxon>
        <taxon>Xylariomycetidae</taxon>
        <taxon>Amphisphaeriales</taxon>
        <taxon>Apiosporaceae</taxon>
        <taxon>Apiospora</taxon>
    </lineage>
</organism>
<dbReference type="Gene3D" id="3.40.50.10680">
    <property type="entry name" value="CofD-like domains"/>
    <property type="match status" value="1"/>
</dbReference>
<evidence type="ECO:0000256" key="1">
    <source>
        <dbReference type="SAM" id="MobiDB-lite"/>
    </source>
</evidence>
<feature type="compositionally biased region" description="Polar residues" evidence="1">
    <location>
        <begin position="217"/>
        <end position="228"/>
    </location>
</feature>
<gene>
    <name evidence="2" type="ORF">PGQ11_006406</name>
</gene>
<evidence type="ECO:0000313" key="3">
    <source>
        <dbReference type="Proteomes" id="UP001390339"/>
    </source>
</evidence>
<dbReference type="Pfam" id="PF01933">
    <property type="entry name" value="CofD"/>
    <property type="match status" value="1"/>
</dbReference>
<sequence>MDSAAAKGKGVVIFGGGTATNSLVDIFNDLRESRACTLSYVIPISDNGGSSSELIRVFGGPGIGDIRSRLVRLIPASPEGNADLSATKALFNYRLSSDANAARSEWLDIVEGRHEIWTDISSEKKELIRPFFNHVNMEIVKRARPSSTFNFGRAAVGNLFLTGARIFLGSLESAIYLLSQICAIPPQTLVLPAINTSFTHHISAGLADKTVITGQNAISHPSAPTSLPDNGAAGQSATAADQQQAEETDDHDLIEDANLPGSLPTLRKQYIEFSKSGEEDLSTRIERVWYINPYGHEIRPRANPKVLDAVAGAGAVIYSIGSLYTSLVPSLILRGVGAAIAARPRGVVKVLILNSSLDRETGPSSDPFSAADFVRAIVRALQESQAGDVRQEGVKEGEGIAGGNGNSSSSSSSISADEVRKYVTHLIHLDGDGTPKVDRDELASLGVEPVRVYGRRVDGMLRYDEGGLIRAIEAVIGTGREIMGRSRRNTKQ</sequence>
<name>A0ABR2IT19_9PEZI</name>
<feature type="compositionally biased region" description="Basic and acidic residues" evidence="1">
    <location>
        <begin position="389"/>
        <end position="398"/>
    </location>
</feature>
<feature type="region of interest" description="Disordered" evidence="1">
    <location>
        <begin position="217"/>
        <end position="261"/>
    </location>
</feature>
<dbReference type="EMBL" id="JAPCWZ010000004">
    <property type="protein sequence ID" value="KAK8867828.1"/>
    <property type="molecule type" value="Genomic_DNA"/>
</dbReference>
<feature type="region of interest" description="Disordered" evidence="1">
    <location>
        <begin position="387"/>
        <end position="414"/>
    </location>
</feature>
<feature type="compositionally biased region" description="Acidic residues" evidence="1">
    <location>
        <begin position="244"/>
        <end position="255"/>
    </location>
</feature>
<feature type="compositionally biased region" description="Low complexity" evidence="1">
    <location>
        <begin position="231"/>
        <end position="243"/>
    </location>
</feature>
<dbReference type="InterPro" id="IPR038136">
    <property type="entry name" value="CofD-like_dom_sf"/>
</dbReference>
<dbReference type="PANTHER" id="PTHR31240:SF0">
    <property type="entry name" value="MATERNAL EFFECT EMBRYO ARREST 18"/>
    <property type="match status" value="1"/>
</dbReference>
<dbReference type="SUPFAM" id="SSF142338">
    <property type="entry name" value="CofD-like"/>
    <property type="match status" value="1"/>
</dbReference>
<keyword evidence="3" id="KW-1185">Reference proteome</keyword>
<reference evidence="2 3" key="1">
    <citation type="journal article" date="2024" name="IMA Fungus">
        <title>Apiospora arundinis, a panoply of carbohydrate-active enzymes and secondary metabolites.</title>
        <authorList>
            <person name="Sorensen T."/>
            <person name="Petersen C."/>
            <person name="Muurmann A.T."/>
            <person name="Christiansen J.V."/>
            <person name="Brundto M.L."/>
            <person name="Overgaard C.K."/>
            <person name="Boysen A.T."/>
            <person name="Wollenberg R.D."/>
            <person name="Larsen T.O."/>
            <person name="Sorensen J.L."/>
            <person name="Nielsen K.L."/>
            <person name="Sondergaard T.E."/>
        </authorList>
    </citation>
    <scope>NUCLEOTIDE SEQUENCE [LARGE SCALE GENOMIC DNA]</scope>
    <source>
        <strain evidence="2 3">AAU 773</strain>
    </source>
</reference>